<gene>
    <name evidence="9" type="ORF">ABUW04_31750</name>
</gene>
<evidence type="ECO:0000256" key="7">
    <source>
        <dbReference type="SAM" id="Phobius"/>
    </source>
</evidence>
<comment type="caution">
    <text evidence="9">The sequence shown here is derived from an EMBL/GenBank/DDBJ whole genome shotgun (WGS) entry which is preliminary data.</text>
</comment>
<dbReference type="Gene3D" id="3.30.565.10">
    <property type="entry name" value="Histidine kinase-like ATPase, C-terminal domain"/>
    <property type="match status" value="1"/>
</dbReference>
<comment type="catalytic activity">
    <reaction evidence="1">
        <text>ATP + protein L-histidine = ADP + protein N-phospho-L-histidine.</text>
        <dbReference type="EC" id="2.7.13.3"/>
    </reaction>
</comment>
<organism evidence="9 10">
    <name type="scientific">Streptacidiphilus jeojiensis</name>
    <dbReference type="NCBI Taxonomy" id="3229225"/>
    <lineage>
        <taxon>Bacteria</taxon>
        <taxon>Bacillati</taxon>
        <taxon>Actinomycetota</taxon>
        <taxon>Actinomycetes</taxon>
        <taxon>Kitasatosporales</taxon>
        <taxon>Streptomycetaceae</taxon>
        <taxon>Streptacidiphilus</taxon>
    </lineage>
</organism>
<evidence type="ECO:0000256" key="2">
    <source>
        <dbReference type="ARBA" id="ARBA00012438"/>
    </source>
</evidence>
<keyword evidence="7" id="KW-1133">Transmembrane helix</keyword>
<dbReference type="InterPro" id="IPR003594">
    <property type="entry name" value="HATPase_dom"/>
</dbReference>
<keyword evidence="7" id="KW-0472">Membrane</keyword>
<dbReference type="Proteomes" id="UP001592581">
    <property type="component" value="Unassembled WGS sequence"/>
</dbReference>
<keyword evidence="3" id="KW-0597">Phosphoprotein</keyword>
<keyword evidence="7" id="KW-0812">Transmembrane</keyword>
<evidence type="ECO:0000313" key="10">
    <source>
        <dbReference type="Proteomes" id="UP001592581"/>
    </source>
</evidence>
<dbReference type="Pfam" id="PF02518">
    <property type="entry name" value="HATPase_c"/>
    <property type="match status" value="1"/>
</dbReference>
<accession>A0ABV6XX61</accession>
<keyword evidence="4" id="KW-0808">Transferase</keyword>
<feature type="transmembrane region" description="Helical" evidence="7">
    <location>
        <begin position="48"/>
        <end position="70"/>
    </location>
</feature>
<dbReference type="InterPro" id="IPR050428">
    <property type="entry name" value="TCS_sensor_his_kinase"/>
</dbReference>
<keyword evidence="9" id="KW-0067">ATP-binding</keyword>
<dbReference type="GO" id="GO:0005524">
    <property type="term" value="F:ATP binding"/>
    <property type="evidence" value="ECO:0007669"/>
    <property type="project" value="UniProtKB-KW"/>
</dbReference>
<keyword evidence="9" id="KW-0547">Nucleotide-binding</keyword>
<reference evidence="9 10" key="1">
    <citation type="submission" date="2024-06" db="EMBL/GenBank/DDBJ databases">
        <authorList>
            <person name="Lee S.D."/>
        </authorList>
    </citation>
    <scope>NUCLEOTIDE SEQUENCE [LARGE SCALE GENOMIC DNA]</scope>
    <source>
        <strain evidence="9 10">N1-10</strain>
    </source>
</reference>
<dbReference type="EC" id="2.7.13.3" evidence="2"/>
<evidence type="ECO:0000313" key="9">
    <source>
        <dbReference type="EMBL" id="MFC1442834.1"/>
    </source>
</evidence>
<dbReference type="EMBL" id="JBEUKS010000014">
    <property type="protein sequence ID" value="MFC1442834.1"/>
    <property type="molecule type" value="Genomic_DNA"/>
</dbReference>
<dbReference type="PANTHER" id="PTHR45436">
    <property type="entry name" value="SENSOR HISTIDINE KINASE YKOH"/>
    <property type="match status" value="1"/>
</dbReference>
<evidence type="ECO:0000256" key="3">
    <source>
        <dbReference type="ARBA" id="ARBA00022553"/>
    </source>
</evidence>
<evidence type="ECO:0000256" key="1">
    <source>
        <dbReference type="ARBA" id="ARBA00000085"/>
    </source>
</evidence>
<evidence type="ECO:0000256" key="5">
    <source>
        <dbReference type="ARBA" id="ARBA00022777"/>
    </source>
</evidence>
<feature type="transmembrane region" description="Helical" evidence="7">
    <location>
        <begin position="21"/>
        <end position="42"/>
    </location>
</feature>
<dbReference type="InterPro" id="IPR036890">
    <property type="entry name" value="HATPase_C_sf"/>
</dbReference>
<evidence type="ECO:0000256" key="4">
    <source>
        <dbReference type="ARBA" id="ARBA00022679"/>
    </source>
</evidence>
<keyword evidence="10" id="KW-1185">Reference proteome</keyword>
<dbReference type="SMART" id="SM00387">
    <property type="entry name" value="HATPase_c"/>
    <property type="match status" value="1"/>
</dbReference>
<evidence type="ECO:0000259" key="8">
    <source>
        <dbReference type="SMART" id="SM00387"/>
    </source>
</evidence>
<feature type="compositionally biased region" description="Acidic residues" evidence="6">
    <location>
        <begin position="543"/>
        <end position="556"/>
    </location>
</feature>
<dbReference type="SUPFAM" id="SSF55874">
    <property type="entry name" value="ATPase domain of HSP90 chaperone/DNA topoisomerase II/histidine kinase"/>
    <property type="match status" value="1"/>
</dbReference>
<name>A0ABV6XX61_9ACTN</name>
<protein>
    <recommendedName>
        <fullName evidence="2">histidine kinase</fullName>
        <ecNumber evidence="2">2.7.13.3</ecNumber>
    </recommendedName>
</protein>
<evidence type="ECO:0000256" key="6">
    <source>
        <dbReference type="SAM" id="MobiDB-lite"/>
    </source>
</evidence>
<dbReference type="RefSeq" id="WP_380567927.1">
    <property type="nucleotide sequence ID" value="NZ_JBEUKS010000014.1"/>
</dbReference>
<sequence length="556" mass="57807">MSVQMSSRPPDVRRRSKAWSWLVPPLAAVLAGAVCAWVTARAGAADRVPVACFGAAAALLLGATLTLALLRSRSSAAHRARLETVRAEAERSVAEQAAQVGQAASDAQAARHDAWNADAERQRAAAAETAIRAALDAEKARSAALEAEIGQLVAQVDQFVGEAEQLTGQAIPQAVKQLREGVSMETVLAGAPGHLDETHQQVLRTLVQEVGTSERLRASGMAACANAAGRVQALATSMLADLREMENRHNEEVLGDLLRLDHGTAQAGRLADSIAVLTGARSGRRWTKPIVMESVLRGAMGRISAYQRVRLHSASTAAVAGYAAEGVMHALAELMDNATSFSPPTEEVHVYVQEMHSGVVVTIEDGGLVMPAATLAKAERLVSAEPLDLMTLGGTRLGLAVVGCLARKHGLTVSFRPSSRGGTGVVVLIPQQLIMRGPGNRLTTARESVAGGTSRPAPTPAPAGVATAAPATTSALPVPDDSALELPKRPPGRTLAAALRSTPAVAPTAAEDVPSRADAGARFGAFRTAARGGSQDAAPAETEPTETDRTEEDTER</sequence>
<proteinExistence type="predicted"/>
<dbReference type="PANTHER" id="PTHR45436:SF5">
    <property type="entry name" value="SENSOR HISTIDINE KINASE TRCS"/>
    <property type="match status" value="1"/>
</dbReference>
<feature type="region of interest" description="Disordered" evidence="6">
    <location>
        <begin position="500"/>
        <end position="556"/>
    </location>
</feature>
<feature type="domain" description="Histidine kinase/HSP90-like ATPase" evidence="8">
    <location>
        <begin position="322"/>
        <end position="433"/>
    </location>
</feature>
<feature type="compositionally biased region" description="Low complexity" evidence="6">
    <location>
        <begin position="516"/>
        <end position="542"/>
    </location>
</feature>
<feature type="region of interest" description="Disordered" evidence="6">
    <location>
        <begin position="446"/>
        <end position="468"/>
    </location>
</feature>
<keyword evidence="5" id="KW-0418">Kinase</keyword>